<gene>
    <name evidence="1" type="ORF">ABS808_02260</name>
</gene>
<evidence type="ECO:0000313" key="1">
    <source>
        <dbReference type="EMBL" id="XCA33787.1"/>
    </source>
</evidence>
<proteinExistence type="predicted"/>
<dbReference type="AlphaFoldDB" id="A0AAU7YJI1"/>
<sequence>MRQLYNKVWIPVSATCMTRLWVSSKYPDT</sequence>
<protein>
    <submittedName>
        <fullName evidence="1">WPE palindromic element domain-containing protein</fullName>
    </submittedName>
</protein>
<dbReference type="InterPro" id="IPR014070">
    <property type="entry name" value="WPE_wolbac"/>
</dbReference>
<reference evidence="1" key="1">
    <citation type="submission" date="2024-06" db="EMBL/GenBank/DDBJ databases">
        <title>Genome assembly of the Polyergus mexicanus.</title>
        <authorList>
            <person name="Cash E."/>
            <person name="Tustsui N.D."/>
            <person name="Ward P."/>
            <person name="Nguyen O."/>
            <person name="Sahasrabudhe R."/>
            <person name="Fairbairn C.W."/>
            <person name="Seligmann W.E."/>
            <person name="Sacco S."/>
            <person name="Beraut E."/>
            <person name="Miller C."/>
            <person name="Toffelmier E."/>
            <person name="Shaffer H.B."/>
        </authorList>
    </citation>
    <scope>NUCLEOTIDE SEQUENCE</scope>
    <source>
        <strain evidence="1">NDT 795.1</strain>
    </source>
</reference>
<dbReference type="NCBIfam" id="TIGR02697">
    <property type="entry name" value="WPE_wolbac"/>
    <property type="match status" value="1"/>
</dbReference>
<name>A0AAU7YJI1_9RICK</name>
<dbReference type="EMBL" id="CP158586">
    <property type="protein sequence ID" value="XCA33787.1"/>
    <property type="molecule type" value="Genomic_DNA"/>
</dbReference>
<accession>A0AAU7YJI1</accession>
<organism evidence="1">
    <name type="scientific">Wolbachia endosymbiont of Polyergus mexicanus</name>
    <dbReference type="NCBI Taxonomy" id="3171167"/>
    <lineage>
        <taxon>Bacteria</taxon>
        <taxon>Pseudomonadati</taxon>
        <taxon>Pseudomonadota</taxon>
        <taxon>Alphaproteobacteria</taxon>
        <taxon>Rickettsiales</taxon>
        <taxon>Anaplasmataceae</taxon>
        <taxon>Wolbachieae</taxon>
        <taxon>Wolbachia</taxon>
    </lineage>
</organism>